<dbReference type="OrthoDB" id="4188495at2"/>
<dbReference type="RefSeq" id="WP_075129974.1">
    <property type="nucleotide sequence ID" value="NZ_MSIE01000095.1"/>
</dbReference>
<name>A0A1Q8C2J2_9PSEU</name>
<dbReference type="Proteomes" id="UP000185596">
    <property type="component" value="Unassembled WGS sequence"/>
</dbReference>
<dbReference type="AlphaFoldDB" id="A0A1Q8C2J2"/>
<protein>
    <submittedName>
        <fullName evidence="1">Uncharacterized protein</fullName>
    </submittedName>
</protein>
<evidence type="ECO:0000313" key="2">
    <source>
        <dbReference type="Proteomes" id="UP000185596"/>
    </source>
</evidence>
<organism evidence="1 2">
    <name type="scientific">Actinophytocola xanthii</name>
    <dbReference type="NCBI Taxonomy" id="1912961"/>
    <lineage>
        <taxon>Bacteria</taxon>
        <taxon>Bacillati</taxon>
        <taxon>Actinomycetota</taxon>
        <taxon>Actinomycetes</taxon>
        <taxon>Pseudonocardiales</taxon>
        <taxon>Pseudonocardiaceae</taxon>
    </lineage>
</organism>
<reference evidence="1 2" key="1">
    <citation type="submission" date="2016-12" db="EMBL/GenBank/DDBJ databases">
        <title>The draft genome sequence of Actinophytocola sp. 11-183.</title>
        <authorList>
            <person name="Wang W."/>
            <person name="Yuan L."/>
        </authorList>
    </citation>
    <scope>NUCLEOTIDE SEQUENCE [LARGE SCALE GENOMIC DNA]</scope>
    <source>
        <strain evidence="1 2">11-183</strain>
    </source>
</reference>
<dbReference type="STRING" id="1912961.BU204_34290"/>
<proteinExistence type="predicted"/>
<gene>
    <name evidence="1" type="ORF">BU204_34290</name>
</gene>
<evidence type="ECO:0000313" key="1">
    <source>
        <dbReference type="EMBL" id="OLF08564.1"/>
    </source>
</evidence>
<dbReference type="EMBL" id="MSIE01000095">
    <property type="protein sequence ID" value="OLF08564.1"/>
    <property type="molecule type" value="Genomic_DNA"/>
</dbReference>
<comment type="caution">
    <text evidence="1">The sequence shown here is derived from an EMBL/GenBank/DDBJ whole genome shotgun (WGS) entry which is preliminary data.</text>
</comment>
<sequence>MLGLSEHDEAPATSDETVAAMLNRARRRFVPIRSAFLHTGRGATAQPGPLATLVKAGDHRGLLAYLLVHAAASAAPWYVTHSPGVWVRALRLGTDPSAPSARAAVSRLWARLERRGLITRLRVGRTTTVVLLREDGSGQTYTHPVTTPGETYFKLPHAFWLHGYDQHLSLPGLAMLLIACDLAPGFSLPYDKVATWYGISGDTAQRGLAELRAADVLVRWFQRKKRPLADAGWTVDFRYRLVGPLAKDTARTPDGDGAGP</sequence>
<keyword evidence="2" id="KW-1185">Reference proteome</keyword>
<accession>A0A1Q8C2J2</accession>